<dbReference type="PANTHER" id="PTHR18964">
    <property type="entry name" value="ROK (REPRESSOR, ORF, KINASE) FAMILY"/>
    <property type="match status" value="1"/>
</dbReference>
<dbReference type="PROSITE" id="PS01125">
    <property type="entry name" value="ROK"/>
    <property type="match status" value="1"/>
</dbReference>
<dbReference type="InterPro" id="IPR036388">
    <property type="entry name" value="WH-like_DNA-bd_sf"/>
</dbReference>
<dbReference type="SUPFAM" id="SSF53067">
    <property type="entry name" value="Actin-like ATPase domain"/>
    <property type="match status" value="1"/>
</dbReference>
<dbReference type="Pfam" id="PF00480">
    <property type="entry name" value="ROK"/>
    <property type="match status" value="1"/>
</dbReference>
<protein>
    <submittedName>
        <fullName evidence="2">ROK family transcriptional regulator</fullName>
    </submittedName>
</protein>
<dbReference type="InterPro" id="IPR000600">
    <property type="entry name" value="ROK"/>
</dbReference>
<evidence type="ECO:0000313" key="3">
    <source>
        <dbReference type="Proteomes" id="UP000832097"/>
    </source>
</evidence>
<evidence type="ECO:0000313" key="2">
    <source>
        <dbReference type="EMBL" id="UOE44837.1"/>
    </source>
</evidence>
<comment type="similarity">
    <text evidence="1">Belongs to the ROK (NagC/XylR) family.</text>
</comment>
<evidence type="ECO:0000256" key="1">
    <source>
        <dbReference type="ARBA" id="ARBA00006479"/>
    </source>
</evidence>
<name>A0ABY4C329_9MICO</name>
<dbReference type="Gene3D" id="1.10.10.10">
    <property type="entry name" value="Winged helix-like DNA-binding domain superfamily/Winged helix DNA-binding domain"/>
    <property type="match status" value="1"/>
</dbReference>
<dbReference type="EMBL" id="CP094528">
    <property type="protein sequence ID" value="UOE44837.1"/>
    <property type="molecule type" value="Genomic_DNA"/>
</dbReference>
<reference evidence="2 3" key="1">
    <citation type="submission" date="2022-03" db="EMBL/GenBank/DDBJ databases">
        <title>Mucilaginibacter sp. isolated from the gut of Protaetia brevitarsis seulensis larvae.</title>
        <authorList>
            <person name="Won M."/>
            <person name="Kim S.-J."/>
            <person name="Kwon S.-W."/>
        </authorList>
    </citation>
    <scope>NUCLEOTIDE SEQUENCE [LARGE SCALE GENOMIC DNA]</scope>
    <source>
        <strain evidence="2 3">CFWR-12</strain>
    </source>
</reference>
<dbReference type="Gene3D" id="3.30.420.40">
    <property type="match status" value="2"/>
</dbReference>
<dbReference type="InterPro" id="IPR036390">
    <property type="entry name" value="WH_DNA-bd_sf"/>
</dbReference>
<proteinExistence type="inferred from homology"/>
<keyword evidence="3" id="KW-1185">Reference proteome</keyword>
<accession>A0ABY4C329</accession>
<dbReference type="Proteomes" id="UP000832097">
    <property type="component" value="Chromosome"/>
</dbReference>
<dbReference type="PANTHER" id="PTHR18964:SF173">
    <property type="entry name" value="GLUCOKINASE"/>
    <property type="match status" value="1"/>
</dbReference>
<dbReference type="InterPro" id="IPR049874">
    <property type="entry name" value="ROK_cs"/>
</dbReference>
<dbReference type="Pfam" id="PF13412">
    <property type="entry name" value="HTH_24"/>
    <property type="match status" value="1"/>
</dbReference>
<sequence>MARREQAAGPGSRALIVDLIRSAGRISRVELTELTGLTQPAVSGIVRKLIDDGVIREAGTVVATRGKPRSLLELDSHAAYGIGMHISPAAITCVATDTLGGVIARQAVATSGPVTEPIADRIAELFRRFVAAVGLDPADVVGLAVAVPGPLDIATGRVYLPPRISGLEGVALRDELAARLDTRVFVDNDASLAAVGEFWSRNVSRSDAFATIYMDGGIGAGVVLDGALVRGASSNTAELGHLTVEPDGVACFCGNIGCLERYASPAAVAGQLRSSGRPLSDEASALGDDALFDHLARAAVTGDAEAAHVVRAAAERLALAAVTLVNLFDVDRVVLAGAGFAVAGSIFVRAVQHRLDERAFARAIHATRVELAIDPRDSAAIGAATLVLQSSVAPGHGPAARS</sequence>
<dbReference type="RefSeq" id="WP_243556953.1">
    <property type="nucleotide sequence ID" value="NZ_CP094528.1"/>
</dbReference>
<organism evidence="2 3">
    <name type="scientific">Agromyces larvae</name>
    <dbReference type="NCBI Taxonomy" id="2929802"/>
    <lineage>
        <taxon>Bacteria</taxon>
        <taxon>Bacillati</taxon>
        <taxon>Actinomycetota</taxon>
        <taxon>Actinomycetes</taxon>
        <taxon>Micrococcales</taxon>
        <taxon>Microbacteriaceae</taxon>
        <taxon>Agromyces</taxon>
    </lineage>
</organism>
<gene>
    <name evidence="2" type="ORF">MTO99_03360</name>
</gene>
<dbReference type="SUPFAM" id="SSF46785">
    <property type="entry name" value="Winged helix' DNA-binding domain"/>
    <property type="match status" value="1"/>
</dbReference>
<dbReference type="InterPro" id="IPR043129">
    <property type="entry name" value="ATPase_NBD"/>
</dbReference>